<reference evidence="1" key="1">
    <citation type="submission" date="2014-09" db="EMBL/GenBank/DDBJ databases">
        <authorList>
            <person name="Magalhaes I.L.F."/>
            <person name="Oliveira U."/>
            <person name="Santos F.R."/>
            <person name="Vidigal T.H.D.A."/>
            <person name="Brescovit A.D."/>
            <person name="Santos A.J."/>
        </authorList>
    </citation>
    <scope>NUCLEOTIDE SEQUENCE</scope>
    <source>
        <tissue evidence="1">Shoot tissue taken approximately 20 cm above the soil surface</tissue>
    </source>
</reference>
<dbReference type="EMBL" id="GBRH01234487">
    <property type="protein sequence ID" value="JAD63408.1"/>
    <property type="molecule type" value="Transcribed_RNA"/>
</dbReference>
<sequence>MVQSAAGSPSPTSFIYSAEIIFIFQWKPLLRMELVMHILGRLML</sequence>
<reference evidence="1" key="2">
    <citation type="journal article" date="2015" name="Data Brief">
        <title>Shoot transcriptome of the giant reed, Arundo donax.</title>
        <authorList>
            <person name="Barrero R.A."/>
            <person name="Guerrero F.D."/>
            <person name="Moolhuijzen P."/>
            <person name="Goolsby J.A."/>
            <person name="Tidwell J."/>
            <person name="Bellgard S.E."/>
            <person name="Bellgard M.I."/>
        </authorList>
    </citation>
    <scope>NUCLEOTIDE SEQUENCE</scope>
    <source>
        <tissue evidence="1">Shoot tissue taken approximately 20 cm above the soil surface</tissue>
    </source>
</reference>
<organism evidence="1">
    <name type="scientific">Arundo donax</name>
    <name type="common">Giant reed</name>
    <name type="synonym">Donax arundinaceus</name>
    <dbReference type="NCBI Taxonomy" id="35708"/>
    <lineage>
        <taxon>Eukaryota</taxon>
        <taxon>Viridiplantae</taxon>
        <taxon>Streptophyta</taxon>
        <taxon>Embryophyta</taxon>
        <taxon>Tracheophyta</taxon>
        <taxon>Spermatophyta</taxon>
        <taxon>Magnoliopsida</taxon>
        <taxon>Liliopsida</taxon>
        <taxon>Poales</taxon>
        <taxon>Poaceae</taxon>
        <taxon>PACMAD clade</taxon>
        <taxon>Arundinoideae</taxon>
        <taxon>Arundineae</taxon>
        <taxon>Arundo</taxon>
    </lineage>
</organism>
<evidence type="ECO:0000313" key="1">
    <source>
        <dbReference type="EMBL" id="JAD63408.1"/>
    </source>
</evidence>
<name>A0A0A9BMK4_ARUDO</name>
<proteinExistence type="predicted"/>
<dbReference type="AlphaFoldDB" id="A0A0A9BMK4"/>
<protein>
    <submittedName>
        <fullName evidence="1">Uncharacterized protein</fullName>
    </submittedName>
</protein>
<accession>A0A0A9BMK4</accession>